<evidence type="ECO:0000259" key="5">
    <source>
        <dbReference type="Pfam" id="PF06978"/>
    </source>
</evidence>
<dbReference type="Proteomes" id="UP000095009">
    <property type="component" value="Unassembled WGS sequence"/>
</dbReference>
<keyword evidence="9" id="KW-1185">Reference proteome</keyword>
<gene>
    <name evidence="8" type="ORF">NADFUDRAFT_51461</name>
</gene>
<dbReference type="EMBL" id="KV454410">
    <property type="protein sequence ID" value="ODQ64861.1"/>
    <property type="molecule type" value="Genomic_DNA"/>
</dbReference>
<feature type="compositionally biased region" description="Basic and acidic residues" evidence="4">
    <location>
        <begin position="97"/>
        <end position="112"/>
    </location>
</feature>
<dbReference type="GO" id="GO:0000172">
    <property type="term" value="C:ribonuclease MRP complex"/>
    <property type="evidence" value="ECO:0007669"/>
    <property type="project" value="InterPro"/>
</dbReference>
<dbReference type="PANTHER" id="PTHR22731">
    <property type="entry name" value="RIBONUCLEASES P/MRP PROTEIN SUBUNIT POP1"/>
    <property type="match status" value="1"/>
</dbReference>
<feature type="domain" description="POPLD" evidence="6">
    <location>
        <begin position="491"/>
        <end position="590"/>
    </location>
</feature>
<name>A0A1E3PHH7_9ASCO</name>
<organism evidence="8 9">
    <name type="scientific">Nadsonia fulvescens var. elongata DSM 6958</name>
    <dbReference type="NCBI Taxonomy" id="857566"/>
    <lineage>
        <taxon>Eukaryota</taxon>
        <taxon>Fungi</taxon>
        <taxon>Dikarya</taxon>
        <taxon>Ascomycota</taxon>
        <taxon>Saccharomycotina</taxon>
        <taxon>Dipodascomycetes</taxon>
        <taxon>Dipodascales</taxon>
        <taxon>Dipodascales incertae sedis</taxon>
        <taxon>Nadsonia</taxon>
    </lineage>
</organism>
<evidence type="ECO:0000313" key="9">
    <source>
        <dbReference type="Proteomes" id="UP000095009"/>
    </source>
</evidence>
<feature type="region of interest" description="Disordered" evidence="4">
    <location>
        <begin position="92"/>
        <end position="117"/>
    </location>
</feature>
<feature type="domain" description="POP1 C-terminal" evidence="7">
    <location>
        <begin position="740"/>
        <end position="807"/>
    </location>
</feature>
<dbReference type="InterPro" id="IPR039182">
    <property type="entry name" value="Pop1"/>
</dbReference>
<dbReference type="OrthoDB" id="442863at2759"/>
<dbReference type="AlphaFoldDB" id="A0A1E3PHH7"/>
<dbReference type="PANTHER" id="PTHR22731:SF3">
    <property type="entry name" value="RIBONUCLEASES P_MRP PROTEIN SUBUNIT POP1"/>
    <property type="match status" value="1"/>
</dbReference>
<evidence type="ECO:0000256" key="4">
    <source>
        <dbReference type="SAM" id="MobiDB-lite"/>
    </source>
</evidence>
<accession>A0A1E3PHH7</accession>
<keyword evidence="2" id="KW-0819">tRNA processing</keyword>
<evidence type="ECO:0000313" key="8">
    <source>
        <dbReference type="EMBL" id="ODQ64861.1"/>
    </source>
</evidence>
<dbReference type="GO" id="GO:0005655">
    <property type="term" value="C:nucleolar ribonuclease P complex"/>
    <property type="evidence" value="ECO:0007669"/>
    <property type="project" value="InterPro"/>
</dbReference>
<reference evidence="8 9" key="1">
    <citation type="journal article" date="2016" name="Proc. Natl. Acad. Sci. U.S.A.">
        <title>Comparative genomics of biotechnologically important yeasts.</title>
        <authorList>
            <person name="Riley R."/>
            <person name="Haridas S."/>
            <person name="Wolfe K.H."/>
            <person name="Lopes M.R."/>
            <person name="Hittinger C.T."/>
            <person name="Goeker M."/>
            <person name="Salamov A.A."/>
            <person name="Wisecaver J.H."/>
            <person name="Long T.M."/>
            <person name="Calvey C.H."/>
            <person name="Aerts A.L."/>
            <person name="Barry K.W."/>
            <person name="Choi C."/>
            <person name="Clum A."/>
            <person name="Coughlan A.Y."/>
            <person name="Deshpande S."/>
            <person name="Douglass A.P."/>
            <person name="Hanson S.J."/>
            <person name="Klenk H.-P."/>
            <person name="LaButti K.M."/>
            <person name="Lapidus A."/>
            <person name="Lindquist E.A."/>
            <person name="Lipzen A.M."/>
            <person name="Meier-Kolthoff J.P."/>
            <person name="Ohm R.A."/>
            <person name="Otillar R.P."/>
            <person name="Pangilinan J.L."/>
            <person name="Peng Y."/>
            <person name="Rokas A."/>
            <person name="Rosa C.A."/>
            <person name="Scheuner C."/>
            <person name="Sibirny A.A."/>
            <person name="Slot J.C."/>
            <person name="Stielow J.B."/>
            <person name="Sun H."/>
            <person name="Kurtzman C.P."/>
            <person name="Blackwell M."/>
            <person name="Grigoriev I.V."/>
            <person name="Jeffries T.W."/>
        </authorList>
    </citation>
    <scope>NUCLEOTIDE SEQUENCE [LARGE SCALE GENOMIC DNA]</scope>
    <source>
        <strain evidence="8 9">DSM 6958</strain>
    </source>
</reference>
<evidence type="ECO:0000256" key="1">
    <source>
        <dbReference type="ARBA" id="ARBA00004123"/>
    </source>
</evidence>
<evidence type="ECO:0000256" key="3">
    <source>
        <dbReference type="ARBA" id="ARBA00023242"/>
    </source>
</evidence>
<feature type="domain" description="Pop1 N-terminal" evidence="5">
    <location>
        <begin position="42"/>
        <end position="230"/>
    </location>
</feature>
<evidence type="ECO:0000259" key="7">
    <source>
        <dbReference type="Pfam" id="PF22770"/>
    </source>
</evidence>
<evidence type="ECO:0000259" key="6">
    <source>
        <dbReference type="Pfam" id="PF08170"/>
    </source>
</evidence>
<dbReference type="InterPro" id="IPR009723">
    <property type="entry name" value="Pop1_N"/>
</dbReference>
<dbReference type="GO" id="GO:0001682">
    <property type="term" value="P:tRNA 5'-leader removal"/>
    <property type="evidence" value="ECO:0007669"/>
    <property type="project" value="InterPro"/>
</dbReference>
<keyword evidence="3" id="KW-0539">Nucleus</keyword>
<comment type="subcellular location">
    <subcellularLocation>
        <location evidence="1">Nucleus</location>
    </subcellularLocation>
</comment>
<evidence type="ECO:0000256" key="2">
    <source>
        <dbReference type="ARBA" id="ARBA00022694"/>
    </source>
</evidence>
<dbReference type="InterPro" id="IPR012590">
    <property type="entry name" value="POPLD_dom"/>
</dbReference>
<protein>
    <submittedName>
        <fullName evidence="8">POPLD-domain-containing protein</fullName>
    </submittedName>
</protein>
<proteinExistence type="predicted"/>
<dbReference type="Pfam" id="PF06978">
    <property type="entry name" value="POP1_N"/>
    <property type="match status" value="1"/>
</dbReference>
<dbReference type="Pfam" id="PF22770">
    <property type="entry name" value="POP1_C"/>
    <property type="match status" value="1"/>
</dbReference>
<dbReference type="Pfam" id="PF08170">
    <property type="entry name" value="POPLD"/>
    <property type="match status" value="1"/>
</dbReference>
<sequence length="810" mass="91961">MSTPRTDGRQRKRAKLNDARSILVQNSERSLADNRHLMVPEFVQSRQYEIQQLENAMIKSRNSSKKRAFQLVPRVLRRRAASHNIKRVPKRLRSRARKEMKDDNTPPKDKFARARAKRGHSRAIEMAKEQAHQRLRNRPILQLSSADATAVNSLARPPLGKLRFRGRQKKKTWLPTHVWHAKRAHIETKWGFSVPTAPTLKCYRPTHKADNVEGAVVWDTSYYSTFVIQNSESISSVENVLSSLTESETSKPKFLSGTKCWEGLLTDPDLKPSSKILGPGLIYYSPLQLAKTAKQYSAIVRFHPSILTTMVPLIQRLCKQFGASYYDCRYSIGSIDISGPKSITALSMIIKLAKPADGDADTEFKLAKERLWSNLTRLSNTASLPTSVVFGFNNVIDPRLSYPPRRPSPKKPMTSDELVDVIVDWNKDKVASGFENNLFTMDGRTASYKNQATIKAINRRRTNAGPGKKLVHNTNKDPLIPIVLIKRLNNSWTLLTPWNWVLPFWFSLNHIPHIKLGGLKQKHQLSFEKTRLFFPDDYPTTDSGWKCEHEKSTQRREQWFKRPKGKRVAYHKVITAEGVGEIGDPFKCDWTTLALIKHRKASALKNHKNTQDSISSNSQDANFINSHLNLQTAKNSPENIPSRSVYYIRKNILDLTNDYETESTDSDHNVCIDTDKVESEVPQLPLIPVKIKYLHRGVPKSQARIYCVPKTKANKWKTLLTQSPNNHADETNHEYPSCPSSDYLAGFVTTGEFNLKEGNGVAVGWLSAEDCLAEGDTDESLPKRISKEGICIVRNIGSSVGRLAKWERIL</sequence>
<dbReference type="STRING" id="857566.A0A1E3PHH7"/>
<dbReference type="InterPro" id="IPR055079">
    <property type="entry name" value="POP1_C"/>
</dbReference>